<dbReference type="EMBL" id="BQXO01000006">
    <property type="protein sequence ID" value="GKT06449.1"/>
    <property type="molecule type" value="Genomic_DNA"/>
</dbReference>
<evidence type="ECO:0000259" key="1">
    <source>
        <dbReference type="Pfam" id="PF13460"/>
    </source>
</evidence>
<organism evidence="2 3">
    <name type="scientific">Furfurilactobacillus curtus</name>
    <dbReference type="NCBI Taxonomy" id="1746200"/>
    <lineage>
        <taxon>Bacteria</taxon>
        <taxon>Bacillati</taxon>
        <taxon>Bacillota</taxon>
        <taxon>Bacilli</taxon>
        <taxon>Lactobacillales</taxon>
        <taxon>Lactobacillaceae</taxon>
        <taxon>Furfurilactobacillus</taxon>
    </lineage>
</organism>
<accession>A0ABQ5JSP7</accession>
<sequence>MNELLANQYEVRVFGRNKAKLQALWPEVETAIGDVFNQADLIQAMQGIDTVFQCAAIPYSQTIAKQMSLGQTVMDAALKTHTNVIFIDGIYVYGDANGWVNEETIHQPISHKGSVKEQLTKLIFSERYQGIDKMMLRLPDYYGPSMRAGSYLGPLLIAMAQNQIGWYVGSKRKVREYIYLPDAAQMAVELAKVKANYNQSWNLPGQLIRGRDFIRIARKVSGVRRPMLTFTKPLIRMVGRSNPDVKEIVEMYYLTQRPIYLNGDKVKRALGSVPKTSFETGLKVTLTALKSEES</sequence>
<dbReference type="InterPro" id="IPR036291">
    <property type="entry name" value="NAD(P)-bd_dom_sf"/>
</dbReference>
<proteinExistence type="predicted"/>
<dbReference type="SUPFAM" id="SSF51735">
    <property type="entry name" value="NAD(P)-binding Rossmann-fold domains"/>
    <property type="match status" value="1"/>
</dbReference>
<evidence type="ECO:0000313" key="3">
    <source>
        <dbReference type="Proteomes" id="UP001628078"/>
    </source>
</evidence>
<feature type="domain" description="NAD(P)-binding" evidence="1">
    <location>
        <begin position="2"/>
        <end position="107"/>
    </location>
</feature>
<name>A0ABQ5JSP7_9LACO</name>
<keyword evidence="3" id="KW-1185">Reference proteome</keyword>
<dbReference type="InterPro" id="IPR051783">
    <property type="entry name" value="NAD(P)-dependent_oxidoreduct"/>
</dbReference>
<dbReference type="Pfam" id="PF13460">
    <property type="entry name" value="NAD_binding_10"/>
    <property type="match status" value="1"/>
</dbReference>
<evidence type="ECO:0000313" key="2">
    <source>
        <dbReference type="EMBL" id="GKT06449.1"/>
    </source>
</evidence>
<dbReference type="RefSeq" id="WP_407884604.1">
    <property type="nucleotide sequence ID" value="NZ_BQXO01000006.1"/>
</dbReference>
<reference evidence="2 3" key="1">
    <citation type="submission" date="2022-03" db="EMBL/GenBank/DDBJ databases">
        <title>Draft genome sequence of Furfurilactobacillus curtus JCM 31185.</title>
        <authorList>
            <person name="Suzuki S."/>
            <person name="Endo A."/>
            <person name="Kajikawa A."/>
        </authorList>
    </citation>
    <scope>NUCLEOTIDE SEQUENCE [LARGE SCALE GENOMIC DNA]</scope>
    <source>
        <strain evidence="2 3">JCM 31185</strain>
    </source>
</reference>
<gene>
    <name evidence="2" type="ORF">JCM31185_17360</name>
</gene>
<dbReference type="Gene3D" id="3.40.50.720">
    <property type="entry name" value="NAD(P)-binding Rossmann-like Domain"/>
    <property type="match status" value="1"/>
</dbReference>
<dbReference type="PANTHER" id="PTHR48079:SF6">
    <property type="entry name" value="NAD(P)-BINDING DOMAIN-CONTAINING PROTEIN-RELATED"/>
    <property type="match status" value="1"/>
</dbReference>
<dbReference type="InterPro" id="IPR016040">
    <property type="entry name" value="NAD(P)-bd_dom"/>
</dbReference>
<comment type="caution">
    <text evidence="2">The sequence shown here is derived from an EMBL/GenBank/DDBJ whole genome shotgun (WGS) entry which is preliminary data.</text>
</comment>
<protein>
    <recommendedName>
        <fullName evidence="1">NAD(P)-binding domain-containing protein</fullName>
    </recommendedName>
</protein>
<dbReference type="Proteomes" id="UP001628078">
    <property type="component" value="Unassembled WGS sequence"/>
</dbReference>
<dbReference type="PANTHER" id="PTHR48079">
    <property type="entry name" value="PROTEIN YEEZ"/>
    <property type="match status" value="1"/>
</dbReference>